<feature type="domain" description="Transglutaminase-like" evidence="2">
    <location>
        <begin position="301"/>
        <end position="405"/>
    </location>
</feature>
<dbReference type="Gene3D" id="2.60.40.3140">
    <property type="match status" value="1"/>
</dbReference>
<dbReference type="RefSeq" id="WP_132779314.1">
    <property type="nucleotide sequence ID" value="NZ_SMBZ01000086.1"/>
</dbReference>
<dbReference type="Pfam" id="PF01841">
    <property type="entry name" value="Transglut_core"/>
    <property type="match status" value="1"/>
</dbReference>
<dbReference type="AlphaFoldDB" id="A0A4V6P2X1"/>
<comment type="caution">
    <text evidence="3">The sequence shown here is derived from an EMBL/GenBank/DDBJ whole genome shotgun (WGS) entry which is preliminary data.</text>
</comment>
<dbReference type="OrthoDB" id="98874at2"/>
<reference evidence="3 4" key="1">
    <citation type="submission" date="2019-03" db="EMBL/GenBank/DDBJ databases">
        <title>Genomic Encyclopedia of Type Strains, Phase IV (KMG-IV): sequencing the most valuable type-strain genomes for metagenomic binning, comparative biology and taxonomic classification.</title>
        <authorList>
            <person name="Goeker M."/>
        </authorList>
    </citation>
    <scope>NUCLEOTIDE SEQUENCE [LARGE SCALE GENOMIC DNA]</scope>
    <source>
        <strain evidence="3 4">DSM 22362</strain>
    </source>
</reference>
<evidence type="ECO:0000313" key="4">
    <source>
        <dbReference type="Proteomes" id="UP000295197"/>
    </source>
</evidence>
<name>A0A4V6P2X1_9SPHI</name>
<dbReference type="Gene3D" id="2.60.120.1130">
    <property type="match status" value="1"/>
</dbReference>
<feature type="chain" id="PRO_5020406478" evidence="1">
    <location>
        <begin position="20"/>
        <end position="658"/>
    </location>
</feature>
<keyword evidence="1" id="KW-0732">Signal</keyword>
<dbReference type="InterPro" id="IPR002931">
    <property type="entry name" value="Transglutaminase-like"/>
</dbReference>
<proteinExistence type="predicted"/>
<dbReference type="InterPro" id="IPR038765">
    <property type="entry name" value="Papain-like_cys_pep_sf"/>
</dbReference>
<sequence>MFKPLLTLLLSLLGFLSFAQDFSYGKINKEDFDKGNYAPDAEAIVLHEFGKARIEYNSIKKQLNLRYFYHTKILIKNKEGLDYSNFSVPLYKERNRSDKETISGIKGTTYNLLPNGEIEKTELDKKNILNEKSSETQEITKIALANVKEGSIIELRYSTESPYLYNLESWQFQSTIPKMHSEFITEIPEICVYNVNMKGIVHLSKHTKLPYDTQIVSSLGDVMGQQTIYVANNIPPFVQEDYMTAAKNFMGKLTFELASFSIPFGPNYNFSRTWTDVVKQLNTANEFGKEVNRSGQFKQVIPTIVKNDMTTLVKAQTIYDYIKTQIKWNKKYGLYSDNGVKKALEIKQGNTADINFALIGALRDANIEANPVVLSTRDNGIPSLYNATLSDYNYVIAHVLIDSQEYLLDASDIYAAFGQIPLRCINYQGLLVSKDNFKWVPLTAIQISRVRYEFVGDLDEEGNLKGQWTVLRNGYAASNKRNEIKAFNSLDEYRESELESTPHYSIKEHHINNLEDPYSMLTEIQQIEIKNFASKKGQDLKFIPFISGRKTKNPFNLDERTYPVDLGSYIEESFSMVINMPKNYKINNKPKNVSLSLPNRDARYIYIIKENENELQIQVSLGLNKAIFLPEEYLHLKEFYSQIIQSQALDITLSGSTI</sequence>
<dbReference type="EMBL" id="SMBZ01000086">
    <property type="protein sequence ID" value="TCV04973.1"/>
    <property type="molecule type" value="Genomic_DNA"/>
</dbReference>
<dbReference type="Gene3D" id="3.10.620.30">
    <property type="match status" value="1"/>
</dbReference>
<feature type="signal peptide" evidence="1">
    <location>
        <begin position="1"/>
        <end position="19"/>
    </location>
</feature>
<accession>A0A4V6P2X1</accession>
<evidence type="ECO:0000313" key="3">
    <source>
        <dbReference type="EMBL" id="TCV04973.1"/>
    </source>
</evidence>
<protein>
    <submittedName>
        <fullName evidence="3">Transglutaminase superfamily protein</fullName>
    </submittedName>
</protein>
<organism evidence="3 4">
    <name type="scientific">Sphingobacterium alimentarium</name>
    <dbReference type="NCBI Taxonomy" id="797292"/>
    <lineage>
        <taxon>Bacteria</taxon>
        <taxon>Pseudomonadati</taxon>
        <taxon>Bacteroidota</taxon>
        <taxon>Sphingobacteriia</taxon>
        <taxon>Sphingobacteriales</taxon>
        <taxon>Sphingobacteriaceae</taxon>
        <taxon>Sphingobacterium</taxon>
    </lineage>
</organism>
<evidence type="ECO:0000259" key="2">
    <source>
        <dbReference type="Pfam" id="PF01841"/>
    </source>
</evidence>
<evidence type="ECO:0000256" key="1">
    <source>
        <dbReference type="SAM" id="SignalP"/>
    </source>
</evidence>
<dbReference type="Proteomes" id="UP000295197">
    <property type="component" value="Unassembled WGS sequence"/>
</dbReference>
<gene>
    <name evidence="3" type="ORF">EDC17_10862</name>
</gene>
<dbReference type="SUPFAM" id="SSF54001">
    <property type="entry name" value="Cysteine proteinases"/>
    <property type="match status" value="1"/>
</dbReference>
<keyword evidence="4" id="KW-1185">Reference proteome</keyword>